<dbReference type="AlphaFoldDB" id="A0A6A6FBD2"/>
<feature type="compositionally biased region" description="Basic and acidic residues" evidence="1">
    <location>
        <begin position="83"/>
        <end position="93"/>
    </location>
</feature>
<evidence type="ECO:0000313" key="2">
    <source>
        <dbReference type="EMBL" id="KAF2210643.1"/>
    </source>
</evidence>
<reference evidence="2" key="1">
    <citation type="journal article" date="2020" name="Stud. Mycol.">
        <title>101 Dothideomycetes genomes: a test case for predicting lifestyles and emergence of pathogens.</title>
        <authorList>
            <person name="Haridas S."/>
            <person name="Albert R."/>
            <person name="Binder M."/>
            <person name="Bloem J."/>
            <person name="Labutti K."/>
            <person name="Salamov A."/>
            <person name="Andreopoulos B."/>
            <person name="Baker S."/>
            <person name="Barry K."/>
            <person name="Bills G."/>
            <person name="Bluhm B."/>
            <person name="Cannon C."/>
            <person name="Castanera R."/>
            <person name="Culley D."/>
            <person name="Daum C."/>
            <person name="Ezra D."/>
            <person name="Gonzalez J."/>
            <person name="Henrissat B."/>
            <person name="Kuo A."/>
            <person name="Liang C."/>
            <person name="Lipzen A."/>
            <person name="Lutzoni F."/>
            <person name="Magnuson J."/>
            <person name="Mondo S."/>
            <person name="Nolan M."/>
            <person name="Ohm R."/>
            <person name="Pangilinan J."/>
            <person name="Park H.-J."/>
            <person name="Ramirez L."/>
            <person name="Alfaro M."/>
            <person name="Sun H."/>
            <person name="Tritt A."/>
            <person name="Yoshinaga Y."/>
            <person name="Zwiers L.-H."/>
            <person name="Turgeon B."/>
            <person name="Goodwin S."/>
            <person name="Spatafora J."/>
            <person name="Crous P."/>
            <person name="Grigoriev I."/>
        </authorList>
    </citation>
    <scope>NUCLEOTIDE SEQUENCE</scope>
    <source>
        <strain evidence="2">SCOH1-5</strain>
    </source>
</reference>
<keyword evidence="3" id="KW-1185">Reference proteome</keyword>
<evidence type="ECO:0000256" key="1">
    <source>
        <dbReference type="SAM" id="MobiDB-lite"/>
    </source>
</evidence>
<protein>
    <submittedName>
        <fullName evidence="2">Uncharacterized protein</fullName>
    </submittedName>
</protein>
<accession>A0A6A6FBD2</accession>
<dbReference type="EMBL" id="ML992680">
    <property type="protein sequence ID" value="KAF2210643.1"/>
    <property type="molecule type" value="Genomic_DNA"/>
</dbReference>
<gene>
    <name evidence="2" type="ORF">CERZMDRAFT_85958</name>
</gene>
<organism evidence="2 3">
    <name type="scientific">Cercospora zeae-maydis SCOH1-5</name>
    <dbReference type="NCBI Taxonomy" id="717836"/>
    <lineage>
        <taxon>Eukaryota</taxon>
        <taxon>Fungi</taxon>
        <taxon>Dikarya</taxon>
        <taxon>Ascomycota</taxon>
        <taxon>Pezizomycotina</taxon>
        <taxon>Dothideomycetes</taxon>
        <taxon>Dothideomycetidae</taxon>
        <taxon>Mycosphaerellales</taxon>
        <taxon>Mycosphaerellaceae</taxon>
        <taxon>Cercospora</taxon>
    </lineage>
</organism>
<feature type="region of interest" description="Disordered" evidence="1">
    <location>
        <begin position="28"/>
        <end position="108"/>
    </location>
</feature>
<evidence type="ECO:0000313" key="3">
    <source>
        <dbReference type="Proteomes" id="UP000799539"/>
    </source>
</evidence>
<proteinExistence type="predicted"/>
<name>A0A6A6FBD2_9PEZI</name>
<sequence length="121" mass="12704">MAGGWFGAVPSLVQKGSITCAPCSRFAFPRGDDDDDDDDEARNHARGTEADVSSGRAATSGCRAGGVAVAPSTPNPQLHQRTNHSDANTRPRLPDFNNHSKRSGTVTGKELGARNVVCCHS</sequence>
<dbReference type="Proteomes" id="UP000799539">
    <property type="component" value="Unassembled WGS sequence"/>
</dbReference>